<dbReference type="EMBL" id="BAAAGS010000052">
    <property type="protein sequence ID" value="GAA0550890.1"/>
    <property type="molecule type" value="Genomic_DNA"/>
</dbReference>
<dbReference type="RefSeq" id="WP_029621875.1">
    <property type="nucleotide sequence ID" value="NZ_BAAAGS010000052.1"/>
</dbReference>
<evidence type="ECO:0000313" key="3">
    <source>
        <dbReference type="Proteomes" id="UP001500729"/>
    </source>
</evidence>
<accession>A0ABN1DSA5</accession>
<comment type="caution">
    <text evidence="2">The sequence shown here is derived from an EMBL/GenBank/DDBJ whole genome shotgun (WGS) entry which is preliminary data.</text>
</comment>
<dbReference type="Proteomes" id="UP001500729">
    <property type="component" value="Unassembled WGS sequence"/>
</dbReference>
<protein>
    <recommendedName>
        <fullName evidence="1">UPF0434 protein GCM10009533_56650</fullName>
    </recommendedName>
</protein>
<organism evidence="2 3">
    <name type="scientific">Saccharopolyspora erythraea</name>
    <name type="common">Streptomyces erythraeus</name>
    <dbReference type="NCBI Taxonomy" id="1836"/>
    <lineage>
        <taxon>Bacteria</taxon>
        <taxon>Bacillati</taxon>
        <taxon>Actinomycetota</taxon>
        <taxon>Actinomycetes</taxon>
        <taxon>Pseudonocardiales</taxon>
        <taxon>Pseudonocardiaceae</taxon>
        <taxon>Saccharopolyspora</taxon>
    </lineage>
</organism>
<gene>
    <name evidence="2" type="ORF">GCM10009533_56650</name>
</gene>
<dbReference type="Pfam" id="PF03966">
    <property type="entry name" value="Trm112p"/>
    <property type="match status" value="1"/>
</dbReference>
<evidence type="ECO:0000313" key="2">
    <source>
        <dbReference type="EMBL" id="GAA0550890.1"/>
    </source>
</evidence>
<sequence length="66" mass="6737">MAVDLEPQLLEILACPCPAHAPLRQSDDGLLTCTSCGRGFPVRDGIPVLLLEEAVGGPAPGDPGEG</sequence>
<keyword evidence="3" id="KW-1185">Reference proteome</keyword>
<proteinExistence type="inferred from homology"/>
<dbReference type="Gene3D" id="2.20.25.10">
    <property type="match status" value="1"/>
</dbReference>
<name>A0ABN1DSA5_SACER</name>
<dbReference type="HAMAP" id="MF_01187">
    <property type="entry name" value="UPF0434"/>
    <property type="match status" value="1"/>
</dbReference>
<reference evidence="2 3" key="1">
    <citation type="journal article" date="2019" name="Int. J. Syst. Evol. Microbiol.">
        <title>The Global Catalogue of Microorganisms (GCM) 10K type strain sequencing project: providing services to taxonomists for standard genome sequencing and annotation.</title>
        <authorList>
            <consortium name="The Broad Institute Genomics Platform"/>
            <consortium name="The Broad Institute Genome Sequencing Center for Infectious Disease"/>
            <person name="Wu L."/>
            <person name="Ma J."/>
        </authorList>
    </citation>
    <scope>NUCLEOTIDE SEQUENCE [LARGE SCALE GENOMIC DNA]</scope>
    <source>
        <strain evidence="2 3">JCM 10303</strain>
    </source>
</reference>
<dbReference type="SUPFAM" id="SSF158997">
    <property type="entry name" value="Trm112p-like"/>
    <property type="match status" value="1"/>
</dbReference>
<dbReference type="InterPro" id="IPR005651">
    <property type="entry name" value="Trm112-like"/>
</dbReference>
<evidence type="ECO:0000256" key="1">
    <source>
        <dbReference type="HAMAP-Rule" id="MF_01187"/>
    </source>
</evidence>
<comment type="similarity">
    <text evidence="1">Belongs to the UPF0434 family.</text>
</comment>